<dbReference type="FunFam" id="3.30.900.10:FF:000001">
    <property type="entry name" value="Autophagy-related protein 13"/>
    <property type="match status" value="1"/>
</dbReference>
<dbReference type="GO" id="GO:1990316">
    <property type="term" value="C:Atg1/ULK1 kinase complex"/>
    <property type="evidence" value="ECO:0007669"/>
    <property type="project" value="TreeGrafter"/>
</dbReference>
<dbReference type="GO" id="GO:0034497">
    <property type="term" value="P:protein localization to phagophore assembly site"/>
    <property type="evidence" value="ECO:0007669"/>
    <property type="project" value="TreeGrafter"/>
</dbReference>
<dbReference type="AlphaFoldDB" id="A0A2R5LA97"/>
<evidence type="ECO:0000256" key="3">
    <source>
        <dbReference type="ARBA" id="ARBA00007341"/>
    </source>
</evidence>
<organism evidence="8">
    <name type="scientific">Ornithodoros turicata</name>
    <dbReference type="NCBI Taxonomy" id="34597"/>
    <lineage>
        <taxon>Eukaryota</taxon>
        <taxon>Metazoa</taxon>
        <taxon>Ecdysozoa</taxon>
        <taxon>Arthropoda</taxon>
        <taxon>Chelicerata</taxon>
        <taxon>Arachnida</taxon>
        <taxon>Acari</taxon>
        <taxon>Parasitiformes</taxon>
        <taxon>Ixodida</taxon>
        <taxon>Ixodoidea</taxon>
        <taxon>Argasidae</taxon>
        <taxon>Ornithodorinae</taxon>
        <taxon>Ornithodoros</taxon>
    </lineage>
</organism>
<dbReference type="GO" id="GO:0034727">
    <property type="term" value="P:piecemeal microautophagy of the nucleus"/>
    <property type="evidence" value="ECO:0007669"/>
    <property type="project" value="TreeGrafter"/>
</dbReference>
<dbReference type="Gene3D" id="3.30.900.10">
    <property type="entry name" value="HORMA domain"/>
    <property type="match status" value="1"/>
</dbReference>
<sequence length="422" mass="45763">MSTMKLSVQDRKELEKFTKFLAYKSVQVIVQSRLGEKQKTRSKPYSTGSDWFNLDIPDLPEVQAEVKRAMGGQIPAAGGPSLCTEISLQTAEGDSLALETWQLAVAEACDPTVRAIYTVYNRMSILLKSLIAFTRVTPAYRLSARQGPDSYVICYRVYLGDPQVHLLGEGCKSETVGRVGTPIGTVIFGVLYRTKLTISPQRAAPHNPIMVKSDYFKPDLSPKWVHRNSCPHVKPYSGDTEVDGTKVADGALDAHKNRDYGAAPTNGHTNGDGGFVDIRNGAFAPVPPPLDGEFEIPEVPFQHLLPVENGLSSTDTVDSARANDDSKGDADAAVEKNGKESPPAEDFVLIELKPPFADSDGSADLGAFFHECQTAPMLSSFASQPTLEEQVSEISAHLAALESSLPDLDQFVESVCQCEALK</sequence>
<evidence type="ECO:0000256" key="7">
    <source>
        <dbReference type="SAM" id="MobiDB-lite"/>
    </source>
</evidence>
<keyword evidence="6" id="KW-0072">Autophagy</keyword>
<comment type="subcellular location">
    <subcellularLocation>
        <location evidence="2">Cytoplasm</location>
        <location evidence="2">Cytosol</location>
    </subcellularLocation>
    <subcellularLocation>
        <location evidence="1">Preautophagosomal structure</location>
    </subcellularLocation>
</comment>
<dbReference type="GO" id="GO:0005829">
    <property type="term" value="C:cytosol"/>
    <property type="evidence" value="ECO:0007669"/>
    <property type="project" value="UniProtKB-SubCell"/>
</dbReference>
<dbReference type="GO" id="GO:0000407">
    <property type="term" value="C:phagophore assembly site"/>
    <property type="evidence" value="ECO:0007669"/>
    <property type="project" value="UniProtKB-SubCell"/>
</dbReference>
<comment type="similarity">
    <text evidence="3">Belongs to the ATG13 family. Metazoan subfamily.</text>
</comment>
<dbReference type="InterPro" id="IPR036570">
    <property type="entry name" value="HORMA_dom_sf"/>
</dbReference>
<dbReference type="PANTHER" id="PTHR13430">
    <property type="match status" value="1"/>
</dbReference>
<feature type="region of interest" description="Disordered" evidence="7">
    <location>
        <begin position="310"/>
        <end position="343"/>
    </location>
</feature>
<dbReference type="GO" id="GO:0000423">
    <property type="term" value="P:mitophagy"/>
    <property type="evidence" value="ECO:0007669"/>
    <property type="project" value="TreeGrafter"/>
</dbReference>
<dbReference type="PANTHER" id="PTHR13430:SF4">
    <property type="entry name" value="AUTOPHAGY-RELATED PROTEIN 13"/>
    <property type="match status" value="1"/>
</dbReference>
<evidence type="ECO:0000256" key="2">
    <source>
        <dbReference type="ARBA" id="ARBA00004514"/>
    </source>
</evidence>
<proteinExistence type="inferred from homology"/>
<keyword evidence="5" id="KW-0963">Cytoplasm</keyword>
<dbReference type="GO" id="GO:0042127">
    <property type="term" value="P:regulation of cell population proliferation"/>
    <property type="evidence" value="ECO:0007669"/>
    <property type="project" value="UniProtKB-ARBA"/>
</dbReference>
<evidence type="ECO:0000256" key="4">
    <source>
        <dbReference type="ARBA" id="ARBA00013801"/>
    </source>
</evidence>
<protein>
    <recommendedName>
        <fullName evidence="4">Autophagy-related protein 13</fullName>
    </recommendedName>
</protein>
<dbReference type="EMBL" id="GGLE01002283">
    <property type="protein sequence ID" value="MBY06409.1"/>
    <property type="molecule type" value="Transcribed_RNA"/>
</dbReference>
<name>A0A2R5LA97_9ACAR</name>
<evidence type="ECO:0000256" key="6">
    <source>
        <dbReference type="ARBA" id="ARBA00023006"/>
    </source>
</evidence>
<dbReference type="InterPro" id="IPR040182">
    <property type="entry name" value="ATG13"/>
</dbReference>
<accession>A0A2R5LA97</accession>
<evidence type="ECO:0000313" key="8">
    <source>
        <dbReference type="EMBL" id="MBY06409.1"/>
    </source>
</evidence>
<evidence type="ECO:0000256" key="5">
    <source>
        <dbReference type="ARBA" id="ARBA00022490"/>
    </source>
</evidence>
<reference evidence="8" key="1">
    <citation type="submission" date="2018-03" db="EMBL/GenBank/DDBJ databases">
        <title>The relapsing fever spirochete Borrelia turicatae persists in the highly oxidative environment of its soft-bodied tick vector.</title>
        <authorList>
            <person name="Bourret T.J."/>
            <person name="Boyle W.K."/>
            <person name="Valenzuela J.G."/>
            <person name="Oliveira F."/>
            <person name="Lopez J.E."/>
        </authorList>
    </citation>
    <scope>NUCLEOTIDE SEQUENCE</scope>
    <source>
        <strain evidence="8">Kansas strain/isolate</strain>
        <tissue evidence="8">Salivary glands</tissue>
    </source>
</reference>
<feature type="compositionally biased region" description="Basic and acidic residues" evidence="7">
    <location>
        <begin position="321"/>
        <end position="339"/>
    </location>
</feature>
<evidence type="ECO:0000256" key="1">
    <source>
        <dbReference type="ARBA" id="ARBA00004329"/>
    </source>
</evidence>